<gene>
    <name evidence="1" type="ORF">DEO72_LG7g1590</name>
</gene>
<name>A0A4D6MFT6_VIGUN</name>
<dbReference type="AlphaFoldDB" id="A0A4D6MFT6"/>
<dbReference type="Proteomes" id="UP000501690">
    <property type="component" value="Linkage Group LG7"/>
</dbReference>
<protein>
    <submittedName>
        <fullName evidence="1">Uncharacterized protein</fullName>
    </submittedName>
</protein>
<keyword evidence="2" id="KW-1185">Reference proteome</keyword>
<proteinExistence type="predicted"/>
<accession>A0A4D6MFT6</accession>
<dbReference type="EMBL" id="CP039351">
    <property type="protein sequence ID" value="QCE00300.1"/>
    <property type="molecule type" value="Genomic_DNA"/>
</dbReference>
<organism evidence="1 2">
    <name type="scientific">Vigna unguiculata</name>
    <name type="common">Cowpea</name>
    <dbReference type="NCBI Taxonomy" id="3917"/>
    <lineage>
        <taxon>Eukaryota</taxon>
        <taxon>Viridiplantae</taxon>
        <taxon>Streptophyta</taxon>
        <taxon>Embryophyta</taxon>
        <taxon>Tracheophyta</taxon>
        <taxon>Spermatophyta</taxon>
        <taxon>Magnoliopsida</taxon>
        <taxon>eudicotyledons</taxon>
        <taxon>Gunneridae</taxon>
        <taxon>Pentapetalae</taxon>
        <taxon>rosids</taxon>
        <taxon>fabids</taxon>
        <taxon>Fabales</taxon>
        <taxon>Fabaceae</taxon>
        <taxon>Papilionoideae</taxon>
        <taxon>50 kb inversion clade</taxon>
        <taxon>NPAAA clade</taxon>
        <taxon>indigoferoid/millettioid clade</taxon>
        <taxon>Phaseoleae</taxon>
        <taxon>Vigna</taxon>
    </lineage>
</organism>
<evidence type="ECO:0000313" key="2">
    <source>
        <dbReference type="Proteomes" id="UP000501690"/>
    </source>
</evidence>
<reference evidence="1 2" key="1">
    <citation type="submission" date="2019-04" db="EMBL/GenBank/DDBJ databases">
        <title>An improved genome assembly and genetic linkage map for asparagus bean, Vigna unguiculata ssp. sesquipedialis.</title>
        <authorList>
            <person name="Xia Q."/>
            <person name="Zhang R."/>
            <person name="Dong Y."/>
        </authorList>
    </citation>
    <scope>NUCLEOTIDE SEQUENCE [LARGE SCALE GENOMIC DNA]</scope>
    <source>
        <tissue evidence="1">Leaf</tissue>
    </source>
</reference>
<evidence type="ECO:0000313" key="1">
    <source>
        <dbReference type="EMBL" id="QCE00300.1"/>
    </source>
</evidence>
<sequence length="124" mass="14006">MLFRATTQGTPAIPPLKHHQKHCRSRLQNHQPKVTVVKSPSGGHVLPGVASFQTDWRVPRPARRQAPLNHQLLKPLLGGTTHTARRTHPRRPLILQRSPSGTSYTTRRLASYIAPWNIAIAWRI</sequence>